<proteinExistence type="predicted"/>
<reference evidence="1" key="1">
    <citation type="submission" date="2020-11" db="EMBL/GenBank/DDBJ databases">
        <authorList>
            <person name="Kim M.K."/>
        </authorList>
    </citation>
    <scope>NUCLEOTIDE SEQUENCE</scope>
    <source>
        <strain evidence="1">BT350</strain>
    </source>
</reference>
<dbReference type="Proteomes" id="UP000599312">
    <property type="component" value="Unassembled WGS sequence"/>
</dbReference>
<evidence type="ECO:0000313" key="1">
    <source>
        <dbReference type="EMBL" id="MBF9234284.1"/>
    </source>
</evidence>
<dbReference type="AlphaFoldDB" id="A0A931BT39"/>
<dbReference type="RefSeq" id="WP_196272281.1">
    <property type="nucleotide sequence ID" value="NZ_JADQDO010000006.1"/>
</dbReference>
<organism evidence="1 2">
    <name type="scientific">Microvirga alba</name>
    <dbReference type="NCBI Taxonomy" id="2791025"/>
    <lineage>
        <taxon>Bacteria</taxon>
        <taxon>Pseudomonadati</taxon>
        <taxon>Pseudomonadota</taxon>
        <taxon>Alphaproteobacteria</taxon>
        <taxon>Hyphomicrobiales</taxon>
        <taxon>Methylobacteriaceae</taxon>
        <taxon>Microvirga</taxon>
    </lineage>
</organism>
<accession>A0A931BT39</accession>
<comment type="caution">
    <text evidence="1">The sequence shown here is derived from an EMBL/GenBank/DDBJ whole genome shotgun (WGS) entry which is preliminary data.</text>
</comment>
<keyword evidence="2" id="KW-1185">Reference proteome</keyword>
<dbReference type="EMBL" id="JADQDO010000006">
    <property type="protein sequence ID" value="MBF9234284.1"/>
    <property type="molecule type" value="Genomic_DNA"/>
</dbReference>
<protein>
    <submittedName>
        <fullName evidence="1">Uncharacterized protein</fullName>
    </submittedName>
</protein>
<gene>
    <name evidence="1" type="ORF">I2H38_12965</name>
</gene>
<sequence length="165" mass="19140">MSSAENEKNLQRVLYREAFERRDIAAEAEKRAQEADARASRKYGSLKKWLQIRDSIPPILYDLNKRLSVIGAEIRVSQTIPHDYSHPGYPSIGRGRLDFFIDGKRTTRVMEADLSESGIVHLYMYLPKETKRLEIDISEIDRDRIEALLIEFVNLATQDDFPIRT</sequence>
<evidence type="ECO:0000313" key="2">
    <source>
        <dbReference type="Proteomes" id="UP000599312"/>
    </source>
</evidence>
<name>A0A931BT39_9HYPH</name>